<dbReference type="Pfam" id="PF09617">
    <property type="entry name" value="Cas_GSU0053"/>
    <property type="match status" value="1"/>
</dbReference>
<dbReference type="InterPro" id="IPR013403">
    <property type="entry name" value="CRISPR-assoc_prot_Csb1/Cas7u"/>
</dbReference>
<dbReference type="AlphaFoldDB" id="A0A845VAP9"/>
<accession>A0A845VAP9</accession>
<comment type="caution">
    <text evidence="1">The sequence shown here is derived from an EMBL/GenBank/DDBJ whole genome shotgun (WGS) entry which is preliminary data.</text>
</comment>
<keyword evidence="2" id="KW-1185">Reference proteome</keyword>
<evidence type="ECO:0000313" key="1">
    <source>
        <dbReference type="EMBL" id="NDY96975.1"/>
    </source>
</evidence>
<organism evidence="1 2">
    <name type="scientific">Wenzhouxiangella limi</name>
    <dbReference type="NCBI Taxonomy" id="2707351"/>
    <lineage>
        <taxon>Bacteria</taxon>
        <taxon>Pseudomonadati</taxon>
        <taxon>Pseudomonadota</taxon>
        <taxon>Gammaproteobacteria</taxon>
        <taxon>Chromatiales</taxon>
        <taxon>Wenzhouxiangellaceae</taxon>
        <taxon>Wenzhouxiangella</taxon>
    </lineage>
</organism>
<dbReference type="EMBL" id="JAAGSC010000044">
    <property type="protein sequence ID" value="NDY96975.1"/>
    <property type="molecule type" value="Genomic_DNA"/>
</dbReference>
<reference evidence="1 2" key="1">
    <citation type="submission" date="2020-02" db="EMBL/GenBank/DDBJ databases">
        <authorList>
            <person name="Zhang X.-Y."/>
        </authorList>
    </citation>
    <scope>NUCLEOTIDE SEQUENCE [LARGE SCALE GENOMIC DNA]</scope>
    <source>
        <strain evidence="1 2">C33</strain>
    </source>
</reference>
<dbReference type="RefSeq" id="WP_164212351.1">
    <property type="nucleotide sequence ID" value="NZ_JAAGSC010000044.1"/>
</dbReference>
<protein>
    <submittedName>
        <fullName evidence="1">Type I-U CRISPR-associated protein Cas7</fullName>
    </submittedName>
</protein>
<dbReference type="NCBIfam" id="TIGR02570">
    <property type="entry name" value="cas7_GSU0053"/>
    <property type="match status" value="1"/>
</dbReference>
<dbReference type="Proteomes" id="UP000484885">
    <property type="component" value="Unassembled WGS sequence"/>
</dbReference>
<proteinExistence type="predicted"/>
<sequence length="342" mass="37220">MNDINHLIQDRNAVAISVSQKLEPMEGRQSPIYPSTYPAAEKQGHRFETPYNINQLKDGRMVATLDSIQSQANRMEAAFVEELAHAVPNVTVAAGDRVVMLTELPHRLADAVIRASELHDAIRDAFEAYDAGDPSLIAKLGPTSLVYGAWDSRDTRVKIPRLIRSEIHAWDVDVFTRSAQFSGTFSREELGFTEQEWKKGADIGFAPTPSVDAHGGVMVNGDIQQLATLHLGQCRALERATPGLGTYVLGLALAGLWTGGREYTLRTGCWLVPEGTPEVTIVDRLGQRTALELTPEAVLAFLDGPALTAARQLDVPLEDAQAIAANFDIKAGRALLKTKGET</sequence>
<gene>
    <name evidence="1" type="primary">cas7u</name>
    <name evidence="1" type="ORF">G3I74_14685</name>
</gene>
<name>A0A845VAP9_9GAMM</name>
<evidence type="ECO:0000313" key="2">
    <source>
        <dbReference type="Proteomes" id="UP000484885"/>
    </source>
</evidence>